<evidence type="ECO:0000313" key="2">
    <source>
        <dbReference type="EMBL" id="KAF6142210.1"/>
    </source>
</evidence>
<feature type="transmembrane region" description="Helical" evidence="1">
    <location>
        <begin position="87"/>
        <end position="107"/>
    </location>
</feature>
<dbReference type="Proteomes" id="UP000541444">
    <property type="component" value="Unassembled WGS sequence"/>
</dbReference>
<gene>
    <name evidence="2" type="ORF">GIB67_037128</name>
</gene>
<keyword evidence="1" id="KW-0472">Membrane</keyword>
<dbReference type="EMBL" id="JACGCM010002279">
    <property type="protein sequence ID" value="KAF6142210.1"/>
    <property type="molecule type" value="Genomic_DNA"/>
</dbReference>
<protein>
    <submittedName>
        <fullName evidence="2">Uncharacterized protein</fullName>
    </submittedName>
</protein>
<evidence type="ECO:0000313" key="3">
    <source>
        <dbReference type="Proteomes" id="UP000541444"/>
    </source>
</evidence>
<keyword evidence="1" id="KW-0812">Transmembrane</keyword>
<feature type="transmembrane region" description="Helical" evidence="1">
    <location>
        <begin position="21"/>
        <end position="44"/>
    </location>
</feature>
<reference evidence="2 3" key="1">
    <citation type="journal article" date="2020" name="IScience">
        <title>Genome Sequencing of the Endangered Kingdonia uniflora (Circaeasteraceae, Ranunculales) Reveals Potential Mechanisms of Evolutionary Specialization.</title>
        <authorList>
            <person name="Sun Y."/>
            <person name="Deng T."/>
            <person name="Zhang A."/>
            <person name="Moore M.J."/>
            <person name="Landis J.B."/>
            <person name="Lin N."/>
            <person name="Zhang H."/>
            <person name="Zhang X."/>
            <person name="Huang J."/>
            <person name="Zhang X."/>
            <person name="Sun H."/>
            <person name="Wang H."/>
        </authorList>
    </citation>
    <scope>NUCLEOTIDE SEQUENCE [LARGE SCALE GENOMIC DNA]</scope>
    <source>
        <strain evidence="2">TB1705</strain>
        <tissue evidence="2">Leaf</tissue>
    </source>
</reference>
<evidence type="ECO:0000256" key="1">
    <source>
        <dbReference type="SAM" id="Phobius"/>
    </source>
</evidence>
<feature type="non-terminal residue" evidence="2">
    <location>
        <position position="115"/>
    </location>
</feature>
<organism evidence="2 3">
    <name type="scientific">Kingdonia uniflora</name>
    <dbReference type="NCBI Taxonomy" id="39325"/>
    <lineage>
        <taxon>Eukaryota</taxon>
        <taxon>Viridiplantae</taxon>
        <taxon>Streptophyta</taxon>
        <taxon>Embryophyta</taxon>
        <taxon>Tracheophyta</taxon>
        <taxon>Spermatophyta</taxon>
        <taxon>Magnoliopsida</taxon>
        <taxon>Ranunculales</taxon>
        <taxon>Circaeasteraceae</taxon>
        <taxon>Kingdonia</taxon>
    </lineage>
</organism>
<keyword evidence="1" id="KW-1133">Transmembrane helix</keyword>
<keyword evidence="3" id="KW-1185">Reference proteome</keyword>
<comment type="caution">
    <text evidence="2">The sequence shown here is derived from an EMBL/GenBank/DDBJ whole genome shotgun (WGS) entry which is preliminary data.</text>
</comment>
<proteinExistence type="predicted"/>
<dbReference type="AlphaFoldDB" id="A0A7J7LI60"/>
<accession>A0A7J7LI60</accession>
<name>A0A7J7LI60_9MAGN</name>
<sequence>MLVKMLKPTKRRKRKSEFLTGIDKLGSVAILTSFPVSPFYLLLFLAKDIFSSHTAIFFYCVILFTFVLILSFCWVRDVFQYSYIHLLLLRYTVYIDSISGGITYLAIYKLCQRCL</sequence>
<feature type="transmembrane region" description="Helical" evidence="1">
    <location>
        <begin position="56"/>
        <end position="75"/>
    </location>
</feature>